<accession>A0A3B4AU82</accession>
<dbReference type="SMART" id="SM00325">
    <property type="entry name" value="RhoGEF"/>
    <property type="match status" value="1"/>
</dbReference>
<proteinExistence type="predicted"/>
<comment type="subcellular location">
    <subcellularLocation>
        <location evidence="1">Cytoplasm</location>
    </subcellularLocation>
</comment>
<evidence type="ECO:0000259" key="11">
    <source>
        <dbReference type="PROSITE" id="PS50010"/>
    </source>
</evidence>
<feature type="domain" description="DH" evidence="11">
    <location>
        <begin position="59"/>
        <end position="263"/>
    </location>
</feature>
<evidence type="ECO:0000256" key="3">
    <source>
        <dbReference type="ARBA" id="ARBA00022553"/>
    </source>
</evidence>
<dbReference type="PROSITE" id="PS50010">
    <property type="entry name" value="DH_2"/>
    <property type="match status" value="1"/>
</dbReference>
<evidence type="ECO:0000256" key="4">
    <source>
        <dbReference type="ARBA" id="ARBA00022658"/>
    </source>
</evidence>
<keyword evidence="5" id="KW-0479">Metal-binding</keyword>
<dbReference type="STRING" id="409849.ENSPMGP00000020747"/>
<dbReference type="Gene3D" id="1.20.900.10">
    <property type="entry name" value="Dbl homology (DH) domain"/>
    <property type="match status" value="1"/>
</dbReference>
<dbReference type="GO" id="GO:0008270">
    <property type="term" value="F:zinc ion binding"/>
    <property type="evidence" value="ECO:0007669"/>
    <property type="project" value="UniProtKB-KW"/>
</dbReference>
<keyword evidence="10" id="KW-0472">Membrane</keyword>
<evidence type="ECO:0000256" key="10">
    <source>
        <dbReference type="SAM" id="Phobius"/>
    </source>
</evidence>
<keyword evidence="7" id="KW-0862">Zinc</keyword>
<dbReference type="FunFam" id="1.20.900.10:FF:000004">
    <property type="entry name" value="Rho guanine nucleotide exchange factor 2"/>
    <property type="match status" value="1"/>
</dbReference>
<evidence type="ECO:0000313" key="13">
    <source>
        <dbReference type="Proteomes" id="UP000261520"/>
    </source>
</evidence>
<keyword evidence="6" id="KW-0863">Zinc-finger</keyword>
<dbReference type="Pfam" id="PF00621">
    <property type="entry name" value="RhoGEF"/>
    <property type="match status" value="1"/>
</dbReference>
<reference evidence="12" key="2">
    <citation type="submission" date="2025-09" db="UniProtKB">
        <authorList>
            <consortium name="Ensembl"/>
        </authorList>
    </citation>
    <scope>IDENTIFICATION</scope>
</reference>
<dbReference type="PANTHER" id="PTHR13944:SF22">
    <property type="entry name" value="RHO GUANINE NUCLEOTIDE EXCHANGE FACTOR 28"/>
    <property type="match status" value="1"/>
</dbReference>
<evidence type="ECO:0000256" key="1">
    <source>
        <dbReference type="ARBA" id="ARBA00004496"/>
    </source>
</evidence>
<dbReference type="SUPFAM" id="SSF48065">
    <property type="entry name" value="DBL homology domain (DH-domain)"/>
    <property type="match status" value="1"/>
</dbReference>
<reference evidence="12" key="1">
    <citation type="submission" date="2025-08" db="UniProtKB">
        <authorList>
            <consortium name="Ensembl"/>
        </authorList>
    </citation>
    <scope>IDENTIFICATION</scope>
</reference>
<protein>
    <recommendedName>
        <fullName evidence="11">DH domain-containing protein</fullName>
    </recommendedName>
</protein>
<keyword evidence="10" id="KW-0812">Transmembrane</keyword>
<evidence type="ECO:0000313" key="12">
    <source>
        <dbReference type="Ensembl" id="ENSPMGP00000020747.1"/>
    </source>
</evidence>
<dbReference type="InterPro" id="IPR000219">
    <property type="entry name" value="DH_dom"/>
</dbReference>
<dbReference type="CDD" id="cd00160">
    <property type="entry name" value="RhoGEF"/>
    <property type="match status" value="1"/>
</dbReference>
<evidence type="ECO:0000256" key="8">
    <source>
        <dbReference type="ARBA" id="ARBA00023054"/>
    </source>
</evidence>
<dbReference type="AlphaFoldDB" id="A0A3B4AU82"/>
<name>A0A3B4AU82_9GOBI</name>
<keyword evidence="10" id="KW-1133">Transmembrane helix</keyword>
<dbReference type="Ensembl" id="ENSPMGT00000022120.1">
    <property type="protein sequence ID" value="ENSPMGP00000020747.1"/>
    <property type="gene ID" value="ENSPMGG00000016807.1"/>
</dbReference>
<evidence type="ECO:0000256" key="2">
    <source>
        <dbReference type="ARBA" id="ARBA00022490"/>
    </source>
</evidence>
<evidence type="ECO:0000256" key="9">
    <source>
        <dbReference type="SAM" id="MobiDB-lite"/>
    </source>
</evidence>
<keyword evidence="13" id="KW-1185">Reference proteome</keyword>
<feature type="region of interest" description="Disordered" evidence="9">
    <location>
        <begin position="1"/>
        <end position="20"/>
    </location>
</feature>
<keyword evidence="4" id="KW-0344">Guanine-nucleotide releasing factor</keyword>
<dbReference type="InterPro" id="IPR051632">
    <property type="entry name" value="Rho_GEF"/>
</dbReference>
<dbReference type="InterPro" id="IPR035899">
    <property type="entry name" value="DBL_dom_sf"/>
</dbReference>
<dbReference type="GO" id="GO:0005085">
    <property type="term" value="F:guanyl-nucleotide exchange factor activity"/>
    <property type="evidence" value="ECO:0007669"/>
    <property type="project" value="UniProtKB-KW"/>
</dbReference>
<dbReference type="Proteomes" id="UP000261520">
    <property type="component" value="Unplaced"/>
</dbReference>
<sequence>DKLHISGVTRDSTRTDSQSWDIGDSTQTLMDCSNMDNAESWSSSVDHKFYRKQDKKCVKRQDVIYELMQTEIHHLQTLHVMAEVFRRGVKEEVQLDADAVERLFPCLDQLLLFHHGFFSAMKERRQNSQSQGQNNYLIQRIGDVLLQQFSDENGKRMTHLYGEFCSHHMEAVRFFKELQLNNKKFQNFIKVKYSRNNYLVRRREIPECILLVTQRITKYPVLLERILQYTQSRFYAALCWMNFYINSSAFITVSLFFSWHRGA</sequence>
<feature type="transmembrane region" description="Helical" evidence="10">
    <location>
        <begin position="234"/>
        <end position="257"/>
    </location>
</feature>
<dbReference type="GO" id="GO:0035023">
    <property type="term" value="P:regulation of Rho protein signal transduction"/>
    <property type="evidence" value="ECO:0007669"/>
    <property type="project" value="TreeGrafter"/>
</dbReference>
<dbReference type="PANTHER" id="PTHR13944">
    <property type="entry name" value="AGAP007712-PA"/>
    <property type="match status" value="1"/>
</dbReference>
<dbReference type="GO" id="GO:0005737">
    <property type="term" value="C:cytoplasm"/>
    <property type="evidence" value="ECO:0007669"/>
    <property type="project" value="UniProtKB-SubCell"/>
</dbReference>
<organism evidence="12 13">
    <name type="scientific">Periophthalmus magnuspinnatus</name>
    <dbReference type="NCBI Taxonomy" id="409849"/>
    <lineage>
        <taxon>Eukaryota</taxon>
        <taxon>Metazoa</taxon>
        <taxon>Chordata</taxon>
        <taxon>Craniata</taxon>
        <taxon>Vertebrata</taxon>
        <taxon>Euteleostomi</taxon>
        <taxon>Actinopterygii</taxon>
        <taxon>Neopterygii</taxon>
        <taxon>Teleostei</taxon>
        <taxon>Neoteleostei</taxon>
        <taxon>Acanthomorphata</taxon>
        <taxon>Gobiaria</taxon>
        <taxon>Gobiiformes</taxon>
        <taxon>Gobioidei</taxon>
        <taxon>Gobiidae</taxon>
        <taxon>Oxudercinae</taxon>
        <taxon>Periophthalmus</taxon>
    </lineage>
</organism>
<evidence type="ECO:0000256" key="5">
    <source>
        <dbReference type="ARBA" id="ARBA00022723"/>
    </source>
</evidence>
<keyword evidence="3" id="KW-0597">Phosphoprotein</keyword>
<evidence type="ECO:0000256" key="7">
    <source>
        <dbReference type="ARBA" id="ARBA00022833"/>
    </source>
</evidence>
<keyword evidence="2" id="KW-0963">Cytoplasm</keyword>
<keyword evidence="8" id="KW-0175">Coiled coil</keyword>
<evidence type="ECO:0000256" key="6">
    <source>
        <dbReference type="ARBA" id="ARBA00022771"/>
    </source>
</evidence>